<feature type="compositionally biased region" description="Basic and acidic residues" evidence="1">
    <location>
        <begin position="98"/>
        <end position="123"/>
    </location>
</feature>
<name>A0A6J4JYM1_9ACTN</name>
<sequence>DRATVPRRPGPRLHPPGRRRHAGLAGRPPRPEGDRLLLPGREHARLHQAGLRLPRLAGRAGRRRARRARDLPRPAGQAGEVPGRGGADLPAAVRPGAHRADRLGRVRREDDVRQEGHRRDPVHLRGGRGGPHRAGPLQRQGHRPRRRAAQEALGL</sequence>
<accession>A0A6J4JYM1</accession>
<feature type="compositionally biased region" description="Low complexity" evidence="1">
    <location>
        <begin position="49"/>
        <end position="59"/>
    </location>
</feature>
<dbReference type="GO" id="GO:0004601">
    <property type="term" value="F:peroxidase activity"/>
    <property type="evidence" value="ECO:0007669"/>
    <property type="project" value="UniProtKB-KW"/>
</dbReference>
<evidence type="ECO:0000256" key="1">
    <source>
        <dbReference type="SAM" id="MobiDB-lite"/>
    </source>
</evidence>
<dbReference type="EC" id="1.11.1.15" evidence="2"/>
<gene>
    <name evidence="2" type="ORF">AVDCRST_MAG41-4359</name>
</gene>
<proteinExistence type="predicted"/>
<feature type="region of interest" description="Disordered" evidence="1">
    <location>
        <begin position="1"/>
        <end position="155"/>
    </location>
</feature>
<feature type="non-terminal residue" evidence="2">
    <location>
        <position position="1"/>
    </location>
</feature>
<feature type="non-terminal residue" evidence="2">
    <location>
        <position position="155"/>
    </location>
</feature>
<dbReference type="EMBL" id="CADCTP010000419">
    <property type="protein sequence ID" value="CAA9291035.1"/>
    <property type="molecule type" value="Genomic_DNA"/>
</dbReference>
<evidence type="ECO:0000313" key="2">
    <source>
        <dbReference type="EMBL" id="CAA9291035.1"/>
    </source>
</evidence>
<dbReference type="AlphaFoldDB" id="A0A6J4JYM1"/>
<reference evidence="2" key="1">
    <citation type="submission" date="2020-02" db="EMBL/GenBank/DDBJ databases">
        <authorList>
            <person name="Meier V. D."/>
        </authorList>
    </citation>
    <scope>NUCLEOTIDE SEQUENCE</scope>
    <source>
        <strain evidence="2">AVDCRST_MAG41</strain>
    </source>
</reference>
<keyword evidence="2" id="KW-0575">Peroxidase</keyword>
<organism evidence="2">
    <name type="scientific">uncultured Mycobacteriales bacterium</name>
    <dbReference type="NCBI Taxonomy" id="581187"/>
    <lineage>
        <taxon>Bacteria</taxon>
        <taxon>Bacillati</taxon>
        <taxon>Actinomycetota</taxon>
        <taxon>Actinomycetes</taxon>
        <taxon>Mycobacteriales</taxon>
        <taxon>environmental samples</taxon>
    </lineage>
</organism>
<protein>
    <submittedName>
        <fullName evidence="2">Thiol peroxidase, Bcp-type</fullName>
        <ecNumber evidence="2">1.11.1.15</ecNumber>
    </submittedName>
</protein>
<keyword evidence="2" id="KW-0560">Oxidoreductase</keyword>
<feature type="compositionally biased region" description="Basic residues" evidence="1">
    <location>
        <begin position="9"/>
        <end position="22"/>
    </location>
</feature>
<feature type="compositionally biased region" description="Basic and acidic residues" evidence="1">
    <location>
        <begin position="29"/>
        <end position="45"/>
    </location>
</feature>